<dbReference type="PANTHER" id="PTHR30629">
    <property type="entry name" value="PROPHAGE INTEGRASE"/>
    <property type="match status" value="1"/>
</dbReference>
<evidence type="ECO:0000256" key="2">
    <source>
        <dbReference type="ARBA" id="ARBA00022908"/>
    </source>
</evidence>
<dbReference type="Gene3D" id="1.10.443.10">
    <property type="entry name" value="Intergrase catalytic core"/>
    <property type="match status" value="1"/>
</dbReference>
<dbReference type="InterPro" id="IPR010998">
    <property type="entry name" value="Integrase_recombinase_N"/>
</dbReference>
<evidence type="ECO:0000256" key="3">
    <source>
        <dbReference type="ARBA" id="ARBA00023125"/>
    </source>
</evidence>
<dbReference type="PANTHER" id="PTHR30629:SF2">
    <property type="entry name" value="PROPHAGE INTEGRASE INTS-RELATED"/>
    <property type="match status" value="1"/>
</dbReference>
<dbReference type="GO" id="GO:0006310">
    <property type="term" value="P:DNA recombination"/>
    <property type="evidence" value="ECO:0007669"/>
    <property type="project" value="UniProtKB-KW"/>
</dbReference>
<reference evidence="6" key="1">
    <citation type="submission" date="2022-01" db="EMBL/GenBank/DDBJ databases">
        <title>Genome sequnece data of strain Bradyrhizobium sp. nov.</title>
        <authorList>
            <person name="Zhang J."/>
        </authorList>
    </citation>
    <scope>NUCLEOTIDE SEQUENCE</scope>
    <source>
        <strain evidence="6">WYCCWR 13023</strain>
    </source>
</reference>
<dbReference type="AlphaFoldDB" id="A0A9X1RFK4"/>
<keyword evidence="4" id="KW-0233">DNA recombination</keyword>
<gene>
    <name evidence="6" type="ORF">L6654_30890</name>
</gene>
<comment type="caution">
    <text evidence="6">The sequence shown here is derived from an EMBL/GenBank/DDBJ whole genome shotgun (WGS) entry which is preliminary data.</text>
</comment>
<dbReference type="Gene3D" id="1.10.150.130">
    <property type="match status" value="1"/>
</dbReference>
<name>A0A9X1RFK4_9BRAD</name>
<evidence type="ECO:0000256" key="4">
    <source>
        <dbReference type="ARBA" id="ARBA00023172"/>
    </source>
</evidence>
<dbReference type="GO" id="GO:0015074">
    <property type="term" value="P:DNA integration"/>
    <property type="evidence" value="ECO:0007669"/>
    <property type="project" value="UniProtKB-KW"/>
</dbReference>
<dbReference type="InterPro" id="IPR011010">
    <property type="entry name" value="DNA_brk_join_enz"/>
</dbReference>
<evidence type="ECO:0000256" key="1">
    <source>
        <dbReference type="ARBA" id="ARBA00008857"/>
    </source>
</evidence>
<dbReference type="Pfam" id="PF00589">
    <property type="entry name" value="Phage_integrase"/>
    <property type="match status" value="1"/>
</dbReference>
<dbReference type="RefSeq" id="WP_237891564.1">
    <property type="nucleotide sequence ID" value="NZ_JAKLTY010000025.1"/>
</dbReference>
<dbReference type="Pfam" id="PF13356">
    <property type="entry name" value="Arm-DNA-bind_3"/>
    <property type="match status" value="1"/>
</dbReference>
<proteinExistence type="inferred from homology"/>
<dbReference type="CDD" id="cd00801">
    <property type="entry name" value="INT_P4_C"/>
    <property type="match status" value="1"/>
</dbReference>
<keyword evidence="2" id="KW-0229">DNA integration</keyword>
<dbReference type="InterPro" id="IPR002104">
    <property type="entry name" value="Integrase_catalytic"/>
</dbReference>
<dbReference type="GO" id="GO:0003677">
    <property type="term" value="F:DNA binding"/>
    <property type="evidence" value="ECO:0007669"/>
    <property type="project" value="UniProtKB-KW"/>
</dbReference>
<sequence>MTSTALTVIPPTVTILEPLPKPARRGGVILTDRICQKRVTKRTKVYDRKAPGLYVSILPTGVATFAFKFTDRTTGKQRSTTLGTYNPETFTVEDARSKVYALKALDPATLAASLTTQKTLAAKRGRTVDDIIAERIAWMKAPTKKPDGEMRSRIESWETVASHLRRFLSPRLGKKLATDVTKNDIAELSGDIVAGRHGGKPSVSNARHMRRAASGLFNWAAEAGRDYVTASPCVNLPKLDPEHPRTRVLSEDEIRIFWHGLDRKDLPWDRRTRLALKFELVTMLRSSELLPAHRCELFDLDGEHARFDVPLKRVKKRRVIQQPLSSLAVEIIREALASKAQQFVFESPVYPGQPLHRKAMGTALRGTKHETCRGKTKTAGLCELLGLKPFTPHDLRRTAATLAGDLGFDDAAIAKCLDHAVSKKGDVIVPTVTGRVYNHSKRMKEKRAVLDGIAAEIRRIIGTAAKPDHAALAA</sequence>
<feature type="domain" description="Tyr recombinase" evidence="5">
    <location>
        <begin position="244"/>
        <end position="451"/>
    </location>
</feature>
<protein>
    <submittedName>
        <fullName evidence="6">Site-specific integrase</fullName>
    </submittedName>
</protein>
<dbReference type="InterPro" id="IPR050808">
    <property type="entry name" value="Phage_Integrase"/>
</dbReference>
<dbReference type="InterPro" id="IPR038488">
    <property type="entry name" value="Integrase_DNA-bd_sf"/>
</dbReference>
<evidence type="ECO:0000259" key="5">
    <source>
        <dbReference type="PROSITE" id="PS51898"/>
    </source>
</evidence>
<organism evidence="6 7">
    <name type="scientific">Bradyrhizobium zhengyangense</name>
    <dbReference type="NCBI Taxonomy" id="2911009"/>
    <lineage>
        <taxon>Bacteria</taxon>
        <taxon>Pseudomonadati</taxon>
        <taxon>Pseudomonadota</taxon>
        <taxon>Alphaproteobacteria</taxon>
        <taxon>Hyphomicrobiales</taxon>
        <taxon>Nitrobacteraceae</taxon>
        <taxon>Bradyrhizobium</taxon>
    </lineage>
</organism>
<dbReference type="Proteomes" id="UP001139054">
    <property type="component" value="Unassembled WGS sequence"/>
</dbReference>
<accession>A0A9X1RFK4</accession>
<keyword evidence="3" id="KW-0238">DNA-binding</keyword>
<evidence type="ECO:0000313" key="6">
    <source>
        <dbReference type="EMBL" id="MCG2631046.1"/>
    </source>
</evidence>
<dbReference type="PROSITE" id="PS51898">
    <property type="entry name" value="TYR_RECOMBINASE"/>
    <property type="match status" value="1"/>
</dbReference>
<dbReference type="InterPro" id="IPR025166">
    <property type="entry name" value="Integrase_DNA_bind_dom"/>
</dbReference>
<comment type="similarity">
    <text evidence="1">Belongs to the 'phage' integrase family.</text>
</comment>
<dbReference type="Gene3D" id="3.30.160.390">
    <property type="entry name" value="Integrase, DNA-binding domain"/>
    <property type="match status" value="1"/>
</dbReference>
<dbReference type="EMBL" id="JAKLTY010000025">
    <property type="protein sequence ID" value="MCG2631046.1"/>
    <property type="molecule type" value="Genomic_DNA"/>
</dbReference>
<dbReference type="InterPro" id="IPR013762">
    <property type="entry name" value="Integrase-like_cat_sf"/>
</dbReference>
<dbReference type="SUPFAM" id="SSF56349">
    <property type="entry name" value="DNA breaking-rejoining enzymes"/>
    <property type="match status" value="1"/>
</dbReference>
<evidence type="ECO:0000313" key="7">
    <source>
        <dbReference type="Proteomes" id="UP001139054"/>
    </source>
</evidence>